<accession>A0AAV5MFJ5</accession>
<comment type="caution">
    <text evidence="2">The sequence shown here is derived from an EMBL/GenBank/DDBJ whole genome shotgun (WGS) entry which is preliminary data.</text>
</comment>
<keyword evidence="3" id="KW-1185">Reference proteome</keyword>
<evidence type="ECO:0000313" key="2">
    <source>
        <dbReference type="EMBL" id="GKV48655.1"/>
    </source>
</evidence>
<evidence type="ECO:0000256" key="1">
    <source>
        <dbReference type="SAM" id="MobiDB-lite"/>
    </source>
</evidence>
<proteinExistence type="predicted"/>
<organism evidence="2 3">
    <name type="scientific">Rubroshorea leprosula</name>
    <dbReference type="NCBI Taxonomy" id="152421"/>
    <lineage>
        <taxon>Eukaryota</taxon>
        <taxon>Viridiplantae</taxon>
        <taxon>Streptophyta</taxon>
        <taxon>Embryophyta</taxon>
        <taxon>Tracheophyta</taxon>
        <taxon>Spermatophyta</taxon>
        <taxon>Magnoliopsida</taxon>
        <taxon>eudicotyledons</taxon>
        <taxon>Gunneridae</taxon>
        <taxon>Pentapetalae</taxon>
        <taxon>rosids</taxon>
        <taxon>malvids</taxon>
        <taxon>Malvales</taxon>
        <taxon>Dipterocarpaceae</taxon>
        <taxon>Rubroshorea</taxon>
    </lineage>
</organism>
<name>A0AAV5MFJ5_9ROSI</name>
<feature type="region of interest" description="Disordered" evidence="1">
    <location>
        <begin position="1"/>
        <end position="22"/>
    </location>
</feature>
<dbReference type="Proteomes" id="UP001054252">
    <property type="component" value="Unassembled WGS sequence"/>
</dbReference>
<reference evidence="2 3" key="1">
    <citation type="journal article" date="2021" name="Commun. Biol.">
        <title>The genome of Shorea leprosula (Dipterocarpaceae) highlights the ecological relevance of drought in aseasonal tropical rainforests.</title>
        <authorList>
            <person name="Ng K.K.S."/>
            <person name="Kobayashi M.J."/>
            <person name="Fawcett J.A."/>
            <person name="Hatakeyama M."/>
            <person name="Paape T."/>
            <person name="Ng C.H."/>
            <person name="Ang C.C."/>
            <person name="Tnah L.H."/>
            <person name="Lee C.T."/>
            <person name="Nishiyama T."/>
            <person name="Sese J."/>
            <person name="O'Brien M.J."/>
            <person name="Copetti D."/>
            <person name="Mohd Noor M.I."/>
            <person name="Ong R.C."/>
            <person name="Putra M."/>
            <person name="Sireger I.Z."/>
            <person name="Indrioko S."/>
            <person name="Kosugi Y."/>
            <person name="Izuno A."/>
            <person name="Isagi Y."/>
            <person name="Lee S.L."/>
            <person name="Shimizu K.K."/>
        </authorList>
    </citation>
    <scope>NUCLEOTIDE SEQUENCE [LARGE SCALE GENOMIC DNA]</scope>
    <source>
        <strain evidence="2">214</strain>
    </source>
</reference>
<protein>
    <submittedName>
        <fullName evidence="2">Uncharacterized protein</fullName>
    </submittedName>
</protein>
<dbReference type="EMBL" id="BPVZ01000265">
    <property type="protein sequence ID" value="GKV48655.1"/>
    <property type="molecule type" value="Genomic_DNA"/>
</dbReference>
<dbReference type="AlphaFoldDB" id="A0AAV5MFJ5"/>
<gene>
    <name evidence="2" type="ORF">SLEP1_g55456</name>
</gene>
<sequence length="62" mass="7083">MVGTRTRMEMGTGMGTETDSPVPWDPVDIPIHHLFAADDRLPFKANFVLIVQEIEELPYHFI</sequence>
<evidence type="ECO:0000313" key="3">
    <source>
        <dbReference type="Proteomes" id="UP001054252"/>
    </source>
</evidence>